<name>A0AAP7PCS7_ECOLX</name>
<evidence type="ECO:0000313" key="2">
    <source>
        <dbReference type="EMBL" id="OKB75970.1"/>
    </source>
</evidence>
<dbReference type="EMBL" id="MPGR01000001">
    <property type="protein sequence ID" value="OKB75970.1"/>
    <property type="molecule type" value="Genomic_DNA"/>
</dbReference>
<dbReference type="Proteomes" id="UP000186595">
    <property type="component" value="Unassembled WGS sequence"/>
</dbReference>
<reference evidence="1 3" key="1">
    <citation type="submission" date="2016-11" db="EMBL/GenBank/DDBJ databases">
        <title>Draft genome sequences of five Shigatoxin-producing Escherichia coli isolates harboring the new recently described Subtilase cytotoxin allelic variant subAB2-3.</title>
        <authorList>
            <person name="Tasara T."/>
            <person name="Fierz L."/>
            <person name="Klumpp J."/>
            <person name="Schmidt H."/>
            <person name="Stephan R."/>
        </authorList>
    </citation>
    <scope>NUCLEOTIDE SEQUENCE [LARGE SCALE GENOMIC DNA]</scope>
    <source>
        <strain evidence="1 3">453</strain>
    </source>
</reference>
<dbReference type="AlphaFoldDB" id="A0AAP7PCS7"/>
<dbReference type="EMBL" id="MPGR01000001">
    <property type="protein sequence ID" value="OKB74398.1"/>
    <property type="molecule type" value="Genomic_DNA"/>
</dbReference>
<evidence type="ECO:0000313" key="3">
    <source>
        <dbReference type="Proteomes" id="UP000186595"/>
    </source>
</evidence>
<sequence>MTFAATITDSRGRQWISPIAPPLNLIRRFQWTLPASGQLNQHIDTGIPASMNCVIFTRQLSGNQTFNGEMVHLNGNWQYRIIEAGTGNYDHPQSSLFMIYVFADMVDSQEAWGVRLFNERGVAVWSGDMLPLEIKRYDIPRTDVAIDIGHGVAVMPGVSQWAFIHDMHYGTYYYSSSFNARGNYIERCSTSAEDGYASEKDGVINRTCYYINTDIYDTF</sequence>
<proteinExistence type="predicted"/>
<evidence type="ECO:0000313" key="1">
    <source>
        <dbReference type="EMBL" id="OKB74398.1"/>
    </source>
</evidence>
<comment type="caution">
    <text evidence="1">The sequence shown here is derived from an EMBL/GenBank/DDBJ whole genome shotgun (WGS) entry which is preliminary data.</text>
</comment>
<protein>
    <submittedName>
        <fullName evidence="1">Uncharacterized protein</fullName>
    </submittedName>
</protein>
<gene>
    <name evidence="1" type="ORF">BMT50_17335</name>
    <name evidence="2" type="ORF">BMT50_25900</name>
</gene>
<organism evidence="1 3">
    <name type="scientific">Escherichia coli</name>
    <dbReference type="NCBI Taxonomy" id="562"/>
    <lineage>
        <taxon>Bacteria</taxon>
        <taxon>Pseudomonadati</taxon>
        <taxon>Pseudomonadota</taxon>
        <taxon>Gammaproteobacteria</taxon>
        <taxon>Enterobacterales</taxon>
        <taxon>Enterobacteriaceae</taxon>
        <taxon>Escherichia</taxon>
    </lineage>
</organism>
<accession>A0AAP7PCS7</accession>